<evidence type="ECO:0000313" key="5">
    <source>
        <dbReference type="EMBL" id="TWB12439.1"/>
    </source>
</evidence>
<gene>
    <name evidence="2" type="primary">ku</name>
    <name evidence="5" type="ORF">FBZ89_12452</name>
</gene>
<name>A0A560EST6_9PROT</name>
<dbReference type="Gene3D" id="2.40.290.10">
    <property type="match status" value="1"/>
</dbReference>
<dbReference type="EMBL" id="VITN01000024">
    <property type="protein sequence ID" value="TWB12439.1"/>
    <property type="molecule type" value="Genomic_DNA"/>
</dbReference>
<evidence type="ECO:0000256" key="1">
    <source>
        <dbReference type="ARBA" id="ARBA00023125"/>
    </source>
</evidence>
<organism evidence="5 6">
    <name type="scientific">Nitrospirillum amazonense</name>
    <dbReference type="NCBI Taxonomy" id="28077"/>
    <lineage>
        <taxon>Bacteria</taxon>
        <taxon>Pseudomonadati</taxon>
        <taxon>Pseudomonadota</taxon>
        <taxon>Alphaproteobacteria</taxon>
        <taxon>Rhodospirillales</taxon>
        <taxon>Azospirillaceae</taxon>
        <taxon>Nitrospirillum</taxon>
    </lineage>
</organism>
<sequence>MASRANWKGFLKIGEVTCPVGLYTAASSSERIAFHTVNRATGHRVHRQFVDSETGRPVDRDDQMKGYEVASGDYVVLEAEEVAAAVPDSDKTLTVTAFIASDDIDDVYFDKPYHLAPADRRADEAFALIREGMRLKKVAALAQAVLFRRVRTVLIRAQDAGLIATTLNFGYVVRPAEQAFDDIPDLKIEGEMLELAEHIINTKKGTFDPAAFDDRYEAALADLVVETTAGASDFSALQADLSEGRADRFLFYAFDLLHLEDQDLRGVGLEQRRAVLKDLLAEGAIRCATAIISTSPVAWCCAMPAASVWGASSPRSAMPSTDPAGARAGSSPSAATGRNSWAPVMSPPPPRAGPSALWSWGCMRAANCAMWAGWAPAIPCRWRKNCSAGWSACGWRRVPSTRVALGLTILDHRVAGDGVDIAADHSVAGLEVQGVEADLLVLRPCRCHGHLARDQRQLEIAFPERTRRHGGVSP</sequence>
<keyword evidence="1 2" id="KW-0238">DNA-binding</keyword>
<dbReference type="Gene3D" id="3.30.470.30">
    <property type="entry name" value="DNA ligase/mRNA capping enzyme"/>
    <property type="match status" value="1"/>
</dbReference>
<dbReference type="AlphaFoldDB" id="A0A560EST6"/>
<dbReference type="Proteomes" id="UP000319859">
    <property type="component" value="Unassembled WGS sequence"/>
</dbReference>
<protein>
    <recommendedName>
        <fullName evidence="2">Non-homologous end joining protein Ku</fullName>
    </recommendedName>
</protein>
<reference evidence="5 6" key="1">
    <citation type="submission" date="2019-06" db="EMBL/GenBank/DDBJ databases">
        <title>Genomic Encyclopedia of Type Strains, Phase IV (KMG-V): Genome sequencing to study the core and pangenomes of soil and plant-associated prokaryotes.</title>
        <authorList>
            <person name="Whitman W."/>
        </authorList>
    </citation>
    <scope>NUCLEOTIDE SEQUENCE [LARGE SCALE GENOMIC DNA]</scope>
    <source>
        <strain evidence="5 6">BR 11880</strain>
    </source>
</reference>
<dbReference type="PANTHER" id="PTHR41251">
    <property type="entry name" value="NON-HOMOLOGOUS END JOINING PROTEIN KU"/>
    <property type="match status" value="1"/>
</dbReference>
<dbReference type="PANTHER" id="PTHR41251:SF1">
    <property type="entry name" value="NON-HOMOLOGOUS END JOINING PROTEIN KU"/>
    <property type="match status" value="1"/>
</dbReference>
<feature type="region of interest" description="Disordered" evidence="3">
    <location>
        <begin position="310"/>
        <end position="348"/>
    </location>
</feature>
<keyword evidence="2" id="KW-0233">DNA recombination</keyword>
<dbReference type="HAMAP" id="MF_01875">
    <property type="entry name" value="Prokaryotic_Ku"/>
    <property type="match status" value="1"/>
</dbReference>
<dbReference type="GO" id="GO:0006303">
    <property type="term" value="P:double-strand break repair via nonhomologous end joining"/>
    <property type="evidence" value="ECO:0007669"/>
    <property type="project" value="UniProtKB-UniRule"/>
</dbReference>
<keyword evidence="2" id="KW-0227">DNA damage</keyword>
<evidence type="ECO:0000256" key="3">
    <source>
        <dbReference type="SAM" id="MobiDB-lite"/>
    </source>
</evidence>
<evidence type="ECO:0000259" key="4">
    <source>
        <dbReference type="SMART" id="SM00559"/>
    </source>
</evidence>
<keyword evidence="2" id="KW-0234">DNA repair</keyword>
<dbReference type="InterPro" id="IPR009187">
    <property type="entry name" value="Prok_Ku"/>
</dbReference>
<dbReference type="SUPFAM" id="SSF100939">
    <property type="entry name" value="SPOC domain-like"/>
    <property type="match status" value="1"/>
</dbReference>
<dbReference type="NCBIfam" id="TIGR02772">
    <property type="entry name" value="Ku_bact"/>
    <property type="match status" value="1"/>
</dbReference>
<dbReference type="Pfam" id="PF02735">
    <property type="entry name" value="Ku"/>
    <property type="match status" value="1"/>
</dbReference>
<comment type="similarity">
    <text evidence="2">Belongs to the prokaryotic Ku family.</text>
</comment>
<dbReference type="SMART" id="SM00559">
    <property type="entry name" value="Ku78"/>
    <property type="match status" value="1"/>
</dbReference>
<dbReference type="GO" id="GO:0003690">
    <property type="term" value="F:double-stranded DNA binding"/>
    <property type="evidence" value="ECO:0007669"/>
    <property type="project" value="UniProtKB-UniRule"/>
</dbReference>
<comment type="function">
    <text evidence="2">With LigD forms a non-homologous end joining (NHEJ) DNA repair enzyme, which repairs dsDNA breaks with reduced fidelity. Binds linear dsDNA with 5'- and 3'- overhangs but not closed circular dsDNA nor ssDNA. Recruits and stimulates the ligase activity of LigD.</text>
</comment>
<feature type="domain" description="Ku" evidence="4">
    <location>
        <begin position="55"/>
        <end position="185"/>
    </location>
</feature>
<dbReference type="SUPFAM" id="SSF56091">
    <property type="entry name" value="DNA ligase/mRNA capping enzyme, catalytic domain"/>
    <property type="match status" value="1"/>
</dbReference>
<comment type="caution">
    <text evidence="5">The sequence shown here is derived from an EMBL/GenBank/DDBJ whole genome shotgun (WGS) entry which is preliminary data.</text>
</comment>
<proteinExistence type="inferred from homology"/>
<evidence type="ECO:0000256" key="2">
    <source>
        <dbReference type="HAMAP-Rule" id="MF_01875"/>
    </source>
</evidence>
<dbReference type="GO" id="GO:0006310">
    <property type="term" value="P:DNA recombination"/>
    <property type="evidence" value="ECO:0007669"/>
    <property type="project" value="UniProtKB-KW"/>
</dbReference>
<dbReference type="InterPro" id="IPR016194">
    <property type="entry name" value="SPOC-like_C_dom_sf"/>
</dbReference>
<feature type="compositionally biased region" description="Low complexity" evidence="3">
    <location>
        <begin position="323"/>
        <end position="338"/>
    </location>
</feature>
<accession>A0A560EST6</accession>
<evidence type="ECO:0000313" key="6">
    <source>
        <dbReference type="Proteomes" id="UP000319859"/>
    </source>
</evidence>
<dbReference type="InterPro" id="IPR006164">
    <property type="entry name" value="DNA_bd_Ku70/Ku80"/>
</dbReference>
<comment type="subunit">
    <text evidence="2">Homodimer. Interacts with LigD.</text>
</comment>